<keyword evidence="1" id="KW-0732">Signal</keyword>
<gene>
    <name evidence="2" type="ORF">CHLRE_17g722950v5</name>
</gene>
<sequence length="502" mass="54780">MQQSTRSPTCAWPGPGSSHSRLLLVLLVALLGGDAFIPGGSRLDGSPRLGVAAHALGRADGTAAKDPHVANLGDCPSLRIAVVNGVPYHYEVLAGLLHVLRPYADRTDVFLNPYTRSSSSDGAWEILRWSKARFVMLTRSALASLAKKKPEYDLVILVSPDYELDANAALLRYVQRRLTVAFVHNSDFNQTQRLIEVAAGTADELRLNSSRASSALVDQGSSVVRVGSRGALEHTAAGNLVASDVRLVTLSPHTAASLAEATGRPTEWILAVYPFQPRTDCLQATEVDLLGRCLKGFGMQGKFSNLRRNYSSIWRQLQGRRAELTTGPAAPLFGIRLLGKGQGDRLGIPPELEPHVTLLRRLHFRTFYEAIHHTFALIPALASNKYYSHKFSSTILSSLISGTPMIADRRFLSAYGMFNESEVYLQREGEQEVDVMLRVLRTPAEQLLAVRRALLDLRARLNVRARLFLKEELEALCAGSVGWRDRVNAGKGAAAGEAGRGG</sequence>
<name>A0A2K3CQE9_CHLRE</name>
<organism evidence="2 3">
    <name type="scientific">Chlamydomonas reinhardtii</name>
    <name type="common">Chlamydomonas smithii</name>
    <dbReference type="NCBI Taxonomy" id="3055"/>
    <lineage>
        <taxon>Eukaryota</taxon>
        <taxon>Viridiplantae</taxon>
        <taxon>Chlorophyta</taxon>
        <taxon>core chlorophytes</taxon>
        <taxon>Chlorophyceae</taxon>
        <taxon>CS clade</taxon>
        <taxon>Chlamydomonadales</taxon>
        <taxon>Chlamydomonadaceae</taxon>
        <taxon>Chlamydomonas</taxon>
    </lineage>
</organism>
<dbReference type="KEGG" id="cre:CHLRE_17g722950v5"/>
<dbReference type="OMA" id="EWILAVY"/>
<accession>A0A2K3CQE9</accession>
<dbReference type="Gramene" id="PNW70512">
    <property type="protein sequence ID" value="PNW70512"/>
    <property type="gene ID" value="CHLRE_17g722950v5"/>
</dbReference>
<protein>
    <submittedName>
        <fullName evidence="2">Uncharacterized protein</fullName>
    </submittedName>
</protein>
<reference evidence="2 3" key="1">
    <citation type="journal article" date="2007" name="Science">
        <title>The Chlamydomonas genome reveals the evolution of key animal and plant functions.</title>
        <authorList>
            <person name="Merchant S.S."/>
            <person name="Prochnik S.E."/>
            <person name="Vallon O."/>
            <person name="Harris E.H."/>
            <person name="Karpowicz S.J."/>
            <person name="Witman G.B."/>
            <person name="Terry A."/>
            <person name="Salamov A."/>
            <person name="Fritz-Laylin L.K."/>
            <person name="Marechal-Drouard L."/>
            <person name="Marshall W.F."/>
            <person name="Qu L.H."/>
            <person name="Nelson D.R."/>
            <person name="Sanderfoot A.A."/>
            <person name="Spalding M.H."/>
            <person name="Kapitonov V.V."/>
            <person name="Ren Q."/>
            <person name="Ferris P."/>
            <person name="Lindquist E."/>
            <person name="Shapiro H."/>
            <person name="Lucas S.M."/>
            <person name="Grimwood J."/>
            <person name="Schmutz J."/>
            <person name="Cardol P."/>
            <person name="Cerutti H."/>
            <person name="Chanfreau G."/>
            <person name="Chen C.L."/>
            <person name="Cognat V."/>
            <person name="Croft M.T."/>
            <person name="Dent R."/>
            <person name="Dutcher S."/>
            <person name="Fernandez E."/>
            <person name="Fukuzawa H."/>
            <person name="Gonzalez-Ballester D."/>
            <person name="Gonzalez-Halphen D."/>
            <person name="Hallmann A."/>
            <person name="Hanikenne M."/>
            <person name="Hippler M."/>
            <person name="Inwood W."/>
            <person name="Jabbari K."/>
            <person name="Kalanon M."/>
            <person name="Kuras R."/>
            <person name="Lefebvre P.A."/>
            <person name="Lemaire S.D."/>
            <person name="Lobanov A.V."/>
            <person name="Lohr M."/>
            <person name="Manuell A."/>
            <person name="Meier I."/>
            <person name="Mets L."/>
            <person name="Mittag M."/>
            <person name="Mittelmeier T."/>
            <person name="Moroney J.V."/>
            <person name="Moseley J."/>
            <person name="Napoli C."/>
            <person name="Nedelcu A.M."/>
            <person name="Niyogi K."/>
            <person name="Novoselov S.V."/>
            <person name="Paulsen I.T."/>
            <person name="Pazour G."/>
            <person name="Purton S."/>
            <person name="Ral J.P."/>
            <person name="Riano-Pachon D.M."/>
            <person name="Riekhof W."/>
            <person name="Rymarquis L."/>
            <person name="Schroda M."/>
            <person name="Stern D."/>
            <person name="Umen J."/>
            <person name="Willows R."/>
            <person name="Wilson N."/>
            <person name="Zimmer S.L."/>
            <person name="Allmer J."/>
            <person name="Balk J."/>
            <person name="Bisova K."/>
            <person name="Chen C.J."/>
            <person name="Elias M."/>
            <person name="Gendler K."/>
            <person name="Hauser C."/>
            <person name="Lamb M.R."/>
            <person name="Ledford H."/>
            <person name="Long J.C."/>
            <person name="Minagawa J."/>
            <person name="Page M.D."/>
            <person name="Pan J."/>
            <person name="Pootakham W."/>
            <person name="Roje S."/>
            <person name="Rose A."/>
            <person name="Stahlberg E."/>
            <person name="Terauchi A.M."/>
            <person name="Yang P."/>
            <person name="Ball S."/>
            <person name="Bowler C."/>
            <person name="Dieckmann C.L."/>
            <person name="Gladyshev V.N."/>
            <person name="Green P."/>
            <person name="Jorgensen R."/>
            <person name="Mayfield S."/>
            <person name="Mueller-Roeber B."/>
            <person name="Rajamani S."/>
            <person name="Sayre R.T."/>
            <person name="Brokstein P."/>
            <person name="Dubchak I."/>
            <person name="Goodstein D."/>
            <person name="Hornick L."/>
            <person name="Huang Y.W."/>
            <person name="Jhaveri J."/>
            <person name="Luo Y."/>
            <person name="Martinez D."/>
            <person name="Ngau W.C."/>
            <person name="Otillar B."/>
            <person name="Poliakov A."/>
            <person name="Porter A."/>
            <person name="Szajkowski L."/>
            <person name="Werner G."/>
            <person name="Zhou K."/>
            <person name="Grigoriev I.V."/>
            <person name="Rokhsar D.S."/>
            <person name="Grossman A.R."/>
        </authorList>
    </citation>
    <scope>NUCLEOTIDE SEQUENCE [LARGE SCALE GENOMIC DNA]</scope>
    <source>
        <strain evidence="3">CC-503</strain>
    </source>
</reference>
<evidence type="ECO:0000256" key="1">
    <source>
        <dbReference type="SAM" id="SignalP"/>
    </source>
</evidence>
<evidence type="ECO:0000313" key="3">
    <source>
        <dbReference type="Proteomes" id="UP000006906"/>
    </source>
</evidence>
<dbReference type="PaxDb" id="3055-EDP00387"/>
<dbReference type="OrthoDB" id="549336at2759"/>
<dbReference type="EMBL" id="CM008978">
    <property type="protein sequence ID" value="PNW70512.1"/>
    <property type="molecule type" value="Genomic_DNA"/>
</dbReference>
<feature type="chain" id="PRO_5014461836" evidence="1">
    <location>
        <begin position="36"/>
        <end position="502"/>
    </location>
</feature>
<dbReference type="GeneID" id="5722720"/>
<dbReference type="InParanoid" id="A0A2K3CQE9"/>
<dbReference type="ExpressionAtlas" id="A0A2K3CQE9">
    <property type="expression patterns" value="baseline"/>
</dbReference>
<dbReference type="Proteomes" id="UP000006906">
    <property type="component" value="Chromosome 17"/>
</dbReference>
<keyword evidence="3" id="KW-1185">Reference proteome</keyword>
<feature type="signal peptide" evidence="1">
    <location>
        <begin position="1"/>
        <end position="35"/>
    </location>
</feature>
<dbReference type="RefSeq" id="XP_042914751.1">
    <property type="nucleotide sequence ID" value="XM_043072292.1"/>
</dbReference>
<proteinExistence type="predicted"/>
<evidence type="ECO:0000313" key="2">
    <source>
        <dbReference type="EMBL" id="PNW70512.1"/>
    </source>
</evidence>
<dbReference type="AlphaFoldDB" id="A0A2K3CQE9"/>